<dbReference type="Gene3D" id="3.40.50.170">
    <property type="entry name" value="Formyl transferase, N-terminal domain"/>
    <property type="match status" value="1"/>
</dbReference>
<dbReference type="PRINTS" id="PR01575">
    <property type="entry name" value="FFH4HYDRLASE"/>
</dbReference>
<keyword evidence="1 3" id="KW-0554">One-carbon metabolism</keyword>
<evidence type="ECO:0000256" key="3">
    <source>
        <dbReference type="HAMAP-Rule" id="MF_01927"/>
    </source>
</evidence>
<evidence type="ECO:0000256" key="2">
    <source>
        <dbReference type="ARBA" id="ARBA00022801"/>
    </source>
</evidence>
<dbReference type="HAMAP" id="MF_01927">
    <property type="entry name" value="PurU"/>
    <property type="match status" value="1"/>
</dbReference>
<dbReference type="CDD" id="cd08648">
    <property type="entry name" value="FMT_core_Formyl-FH4-Hydrolase_C"/>
    <property type="match status" value="1"/>
</dbReference>
<organism evidence="6 7">
    <name type="scientific">Mariniflexile gromovii</name>
    <dbReference type="NCBI Taxonomy" id="362523"/>
    <lineage>
        <taxon>Bacteria</taxon>
        <taxon>Pseudomonadati</taxon>
        <taxon>Bacteroidota</taxon>
        <taxon>Flavobacteriia</taxon>
        <taxon>Flavobacteriales</taxon>
        <taxon>Flavobacteriaceae</taxon>
        <taxon>Mariniflexile</taxon>
    </lineage>
</organism>
<evidence type="ECO:0000313" key="7">
    <source>
        <dbReference type="Proteomes" id="UP000670776"/>
    </source>
</evidence>
<dbReference type="NCBIfam" id="TIGR00655">
    <property type="entry name" value="PurU"/>
    <property type="match status" value="1"/>
</dbReference>
<sequence>MQKITILIHCKDRPNIIATVTNFIAQKDGNIVYIDQHVDREQNIFFMRLESEFTKESFSADVFRDAFKNTLAEAFDMKWRIYSSARKPKMALFISKYDHCLYDLLGRYNSGELNLEIPFIISNHLDLKPIADSFKIPFFHVPVTKDTKKEAEQKQLELLEEYQIDFIVLARYMQIISPKLIERYPNKIINIHHSFLPAFVGAKPYHSAFKRGVKIIGATSHYVTEELDAGPIIDQGVTRVSHSHSIEDLIAKGRDLEKIVLANAVKLHTNRKVMVYNNKTVIFS</sequence>
<feature type="active site" evidence="3">
    <location>
        <position position="228"/>
    </location>
</feature>
<proteinExistence type="inferred from homology"/>
<evidence type="ECO:0000259" key="5">
    <source>
        <dbReference type="PROSITE" id="PS51671"/>
    </source>
</evidence>
<comment type="caution">
    <text evidence="6">The sequence shown here is derived from an EMBL/GenBank/DDBJ whole genome shotgun (WGS) entry which is preliminary data.</text>
</comment>
<dbReference type="InterPro" id="IPR036477">
    <property type="entry name" value="Formyl_transf_N_sf"/>
</dbReference>
<dbReference type="RefSeq" id="WP_209656956.1">
    <property type="nucleotide sequence ID" value="NZ_JAGJCB010000029.1"/>
</dbReference>
<dbReference type="InterPro" id="IPR002912">
    <property type="entry name" value="ACT_dom"/>
</dbReference>
<gene>
    <name evidence="3 6" type="primary">purU</name>
    <name evidence="6" type="ORF">J8H85_17925</name>
</gene>
<evidence type="ECO:0000313" key="6">
    <source>
        <dbReference type="EMBL" id="MBP0905709.1"/>
    </source>
</evidence>
<dbReference type="PANTHER" id="PTHR42706">
    <property type="entry name" value="FORMYLTETRAHYDROFOLATE DEFORMYLASE"/>
    <property type="match status" value="1"/>
</dbReference>
<keyword evidence="3" id="KW-0658">Purine biosynthesis</keyword>
<dbReference type="EC" id="3.5.1.10" evidence="3 4"/>
<comment type="catalytic activity">
    <reaction evidence="3">
        <text>(6R)-10-formyltetrahydrofolate + H2O = (6S)-5,6,7,8-tetrahydrofolate + formate + H(+)</text>
        <dbReference type="Rhea" id="RHEA:19833"/>
        <dbReference type="ChEBI" id="CHEBI:15377"/>
        <dbReference type="ChEBI" id="CHEBI:15378"/>
        <dbReference type="ChEBI" id="CHEBI:15740"/>
        <dbReference type="ChEBI" id="CHEBI:57453"/>
        <dbReference type="ChEBI" id="CHEBI:195366"/>
        <dbReference type="EC" id="3.5.1.10"/>
    </reaction>
</comment>
<evidence type="ECO:0000256" key="4">
    <source>
        <dbReference type="NCBIfam" id="TIGR00655"/>
    </source>
</evidence>
<dbReference type="SUPFAM" id="SSF55021">
    <property type="entry name" value="ACT-like"/>
    <property type="match status" value="1"/>
</dbReference>
<accession>A0ABS4BYQ7</accession>
<dbReference type="PROSITE" id="PS51671">
    <property type="entry name" value="ACT"/>
    <property type="match status" value="1"/>
</dbReference>
<evidence type="ECO:0000256" key="1">
    <source>
        <dbReference type="ARBA" id="ARBA00022563"/>
    </source>
</evidence>
<comment type="pathway">
    <text evidence="3">Purine metabolism; IMP biosynthesis via de novo pathway; formate from 10-formyl-5,6,7,8-tetrahydrofolate: step 1/1.</text>
</comment>
<dbReference type="GO" id="GO:0008864">
    <property type="term" value="F:formyltetrahydrofolate deformylase activity"/>
    <property type="evidence" value="ECO:0007669"/>
    <property type="project" value="UniProtKB-EC"/>
</dbReference>
<dbReference type="Proteomes" id="UP000670776">
    <property type="component" value="Unassembled WGS sequence"/>
</dbReference>
<reference evidence="6 7" key="1">
    <citation type="submission" date="2021-04" db="EMBL/GenBank/DDBJ databases">
        <title>Mariniflexile gromovii gen. nov., sp. nov., a gliding bacterium isolated from the sea urchin Strongylocentrotus intermedius.</title>
        <authorList>
            <person name="Ko S."/>
            <person name="Le V."/>
            <person name="Ahn C.-Y."/>
            <person name="Oh H.-M."/>
        </authorList>
    </citation>
    <scope>NUCLEOTIDE SEQUENCE [LARGE SCALE GENOMIC DNA]</scope>
    <source>
        <strain evidence="6 7">KCTC 12570</strain>
    </source>
</reference>
<dbReference type="InterPro" id="IPR045865">
    <property type="entry name" value="ACT-like_dom_sf"/>
</dbReference>
<dbReference type="PANTHER" id="PTHR42706:SF1">
    <property type="entry name" value="FORMYLTETRAHYDROFOLATE DEFORMYLASE 2, MITOCHONDRIAL"/>
    <property type="match status" value="1"/>
</dbReference>
<name>A0ABS4BYQ7_9FLAO</name>
<dbReference type="Pfam" id="PF01842">
    <property type="entry name" value="ACT"/>
    <property type="match status" value="1"/>
</dbReference>
<dbReference type="InterPro" id="IPR044074">
    <property type="entry name" value="PurU_ACT"/>
</dbReference>
<dbReference type="SUPFAM" id="SSF53328">
    <property type="entry name" value="Formyltransferase"/>
    <property type="match status" value="1"/>
</dbReference>
<dbReference type="PIRSF" id="PIRSF036480">
    <property type="entry name" value="FormyFH4_hydr"/>
    <property type="match status" value="1"/>
</dbReference>
<dbReference type="CDD" id="cd04875">
    <property type="entry name" value="ACT_F4HF-DF"/>
    <property type="match status" value="1"/>
</dbReference>
<keyword evidence="7" id="KW-1185">Reference proteome</keyword>
<dbReference type="EMBL" id="JAGJCB010000029">
    <property type="protein sequence ID" value="MBP0905709.1"/>
    <property type="molecule type" value="Genomic_DNA"/>
</dbReference>
<keyword evidence="2 3" id="KW-0378">Hydrolase</keyword>
<dbReference type="Pfam" id="PF00551">
    <property type="entry name" value="Formyl_trans_N"/>
    <property type="match status" value="1"/>
</dbReference>
<dbReference type="InterPro" id="IPR004810">
    <property type="entry name" value="PurU"/>
</dbReference>
<dbReference type="NCBIfam" id="NF004684">
    <property type="entry name" value="PRK06027.1"/>
    <property type="match status" value="1"/>
</dbReference>
<dbReference type="InterPro" id="IPR041729">
    <property type="entry name" value="Formyl-FH4-Hydrolase_C"/>
</dbReference>
<feature type="domain" description="ACT" evidence="5">
    <location>
        <begin position="5"/>
        <end position="86"/>
    </location>
</feature>
<comment type="function">
    <text evidence="3">Catalyzes the hydrolysis of 10-formyltetrahydrofolate (formyl-FH4) to formate and tetrahydrofolate (FH4).</text>
</comment>
<protein>
    <recommendedName>
        <fullName evidence="3 4">Formyltetrahydrofolate deformylase</fullName>
        <ecNumber evidence="3 4">3.5.1.10</ecNumber>
    </recommendedName>
    <alternativeName>
        <fullName evidence="3">Formyl-FH(4) hydrolase</fullName>
    </alternativeName>
</protein>
<dbReference type="Gene3D" id="3.30.70.260">
    <property type="match status" value="1"/>
</dbReference>
<comment type="similarity">
    <text evidence="3">Belongs to the PurU family.</text>
</comment>
<dbReference type="InterPro" id="IPR002376">
    <property type="entry name" value="Formyl_transf_N"/>
</dbReference>